<reference evidence="8 9" key="1">
    <citation type="journal article" date="2004" name="Nature">
        <title>Genome sequence of the ultrasmall unicellular red alga Cyanidioschyzon merolae 10D.</title>
        <authorList>
            <person name="Matsuzaki M."/>
            <person name="Misumi O."/>
            <person name="Shin-i T."/>
            <person name="Maruyama S."/>
            <person name="Takahara M."/>
            <person name="Miyagishima S."/>
            <person name="Mori T."/>
            <person name="Nishida K."/>
            <person name="Yagisawa F."/>
            <person name="Nishida K."/>
            <person name="Yoshida Y."/>
            <person name="Nishimura Y."/>
            <person name="Nakao S."/>
            <person name="Kobayashi T."/>
            <person name="Momoyama Y."/>
            <person name="Higashiyama T."/>
            <person name="Minoda A."/>
            <person name="Sano M."/>
            <person name="Nomoto H."/>
            <person name="Oishi K."/>
            <person name="Hayashi H."/>
            <person name="Ohta F."/>
            <person name="Nishizaka S."/>
            <person name="Haga S."/>
            <person name="Miura S."/>
            <person name="Morishita T."/>
            <person name="Kabeya Y."/>
            <person name="Terasawa K."/>
            <person name="Suzuki Y."/>
            <person name="Ishii Y."/>
            <person name="Asakawa S."/>
            <person name="Takano H."/>
            <person name="Ohta N."/>
            <person name="Kuroiwa H."/>
            <person name="Tanaka K."/>
            <person name="Shimizu N."/>
            <person name="Sugano S."/>
            <person name="Sato N."/>
            <person name="Nozaki H."/>
            <person name="Ogasawara N."/>
            <person name="Kohara Y."/>
            <person name="Kuroiwa T."/>
        </authorList>
    </citation>
    <scope>NUCLEOTIDE SEQUENCE [LARGE SCALE GENOMIC DNA]</scope>
    <source>
        <strain evidence="8 9">10D</strain>
    </source>
</reference>
<evidence type="ECO:0000256" key="6">
    <source>
        <dbReference type="SAM" id="MobiDB-lite"/>
    </source>
</evidence>
<dbReference type="PANTHER" id="PTHR12228:SF0">
    <property type="entry name" value="TATA-BOX BINDING PROTEIN ASSOCIATED FACTOR 7"/>
    <property type="match status" value="1"/>
</dbReference>
<dbReference type="GO" id="GO:0003743">
    <property type="term" value="F:translation initiation factor activity"/>
    <property type="evidence" value="ECO:0007669"/>
    <property type="project" value="UniProtKB-KW"/>
</dbReference>
<dbReference type="InterPro" id="IPR006751">
    <property type="entry name" value="TAFII55_prot_cons_reg"/>
</dbReference>
<dbReference type="PANTHER" id="PTHR12228">
    <property type="entry name" value="TRANSCRIPTION INITIATION FACTOR TFIID 55 KD SUBUNIT-RELATED"/>
    <property type="match status" value="1"/>
</dbReference>
<feature type="domain" description="TAFII55 protein conserved region" evidence="7">
    <location>
        <begin position="5"/>
        <end position="223"/>
    </location>
</feature>
<reference evidence="8 9" key="2">
    <citation type="journal article" date="2007" name="BMC Biol.">
        <title>A 100%-complete sequence reveals unusually simple genomic features in the hot-spring red alga Cyanidioschyzon merolae.</title>
        <authorList>
            <person name="Nozaki H."/>
            <person name="Takano H."/>
            <person name="Misumi O."/>
            <person name="Terasawa K."/>
            <person name="Matsuzaki M."/>
            <person name="Maruyama S."/>
            <person name="Nishida K."/>
            <person name="Yagisawa F."/>
            <person name="Yoshida Y."/>
            <person name="Fujiwara T."/>
            <person name="Takio S."/>
            <person name="Tamura K."/>
            <person name="Chung S.J."/>
            <person name="Nakamura S."/>
            <person name="Kuroiwa H."/>
            <person name="Tanaka K."/>
            <person name="Sato N."/>
            <person name="Kuroiwa T."/>
        </authorList>
    </citation>
    <scope>NUCLEOTIDE SEQUENCE [LARGE SCALE GENOMIC DNA]</scope>
    <source>
        <strain evidence="8 9">10D</strain>
    </source>
</reference>
<organism evidence="8 9">
    <name type="scientific">Cyanidioschyzon merolae (strain NIES-3377 / 10D)</name>
    <name type="common">Unicellular red alga</name>
    <dbReference type="NCBI Taxonomy" id="280699"/>
    <lineage>
        <taxon>Eukaryota</taxon>
        <taxon>Rhodophyta</taxon>
        <taxon>Bangiophyceae</taxon>
        <taxon>Cyanidiales</taxon>
        <taxon>Cyanidiaceae</taxon>
        <taxon>Cyanidioschyzon</taxon>
    </lineage>
</organism>
<feature type="region of interest" description="Disordered" evidence="6">
    <location>
        <begin position="286"/>
        <end position="312"/>
    </location>
</feature>
<dbReference type="OMA" id="HDKESHM"/>
<name>M1VMP7_CYAM1</name>
<feature type="compositionally biased region" description="Low complexity" evidence="6">
    <location>
        <begin position="156"/>
        <end position="169"/>
    </location>
</feature>
<dbReference type="GO" id="GO:0051123">
    <property type="term" value="P:RNA polymerase II preinitiation complex assembly"/>
    <property type="evidence" value="ECO:0007669"/>
    <property type="project" value="TreeGrafter"/>
</dbReference>
<proteinExistence type="inferred from homology"/>
<dbReference type="AlphaFoldDB" id="M1VMP7"/>
<accession>M1VMP7</accession>
<dbReference type="Gramene" id="CMT479CT">
    <property type="protein sequence ID" value="CMT479CT"/>
    <property type="gene ID" value="CMT479C"/>
</dbReference>
<dbReference type="GO" id="GO:0005669">
    <property type="term" value="C:transcription factor TFIID complex"/>
    <property type="evidence" value="ECO:0007669"/>
    <property type="project" value="InterPro"/>
</dbReference>
<evidence type="ECO:0000313" key="8">
    <source>
        <dbReference type="EMBL" id="BAM83408.1"/>
    </source>
</evidence>
<comment type="subcellular location">
    <subcellularLocation>
        <location evidence="1">Nucleus</location>
    </subcellularLocation>
</comment>
<dbReference type="GeneID" id="16997985"/>
<dbReference type="HOGENOM" id="CLU_765848_0_0_1"/>
<evidence type="ECO:0000259" key="7">
    <source>
        <dbReference type="SMART" id="SM01370"/>
    </source>
</evidence>
<evidence type="ECO:0000256" key="2">
    <source>
        <dbReference type="ARBA" id="ARBA00009368"/>
    </source>
</evidence>
<dbReference type="Proteomes" id="UP000007014">
    <property type="component" value="Chromosome 20"/>
</dbReference>
<gene>
    <name evidence="8" type="ORF">CYME_CMT479C</name>
</gene>
<protein>
    <submittedName>
        <fullName evidence="8">Similar to transcription initiation factor TFIID, subunit TAF7</fullName>
    </submittedName>
</protein>
<evidence type="ECO:0000256" key="5">
    <source>
        <dbReference type="ARBA" id="ARBA00023242"/>
    </source>
</evidence>
<keyword evidence="4" id="KW-0804">Transcription</keyword>
<dbReference type="SMART" id="SM01370">
    <property type="entry name" value="TAFII55_N"/>
    <property type="match status" value="1"/>
</dbReference>
<sequence>MDAPQESHFILRLPERLAKRLRDALEASAWDTVEDATTSVGGRRTVAATAVDSVDQGFSSAGNSLAADNTGQASTRQLLASTKTEQFWLVFFPENRNGRLAALRIGNETQYEEHFGFMFDLPCIVESWKTLDGRTVYKCADVHQILQIYEDPKDLPTGTEETLGDGLTPASRGFLERHRPEEPKYSAIEVAQHEEIIKYALDFRKPWNGPMPVSVDVDEEVVEEEIWVPLPKEEMPKPPEASVITQASASVANMEKLPNETPREAAPVSLPTETDQLASELEEALLQDSEPATTEERPSATAVSAARQAEQARKDLLRRNLEQRIAELEREISRIANPLLRSRVQRRLEQTKAELDQLNAAD</sequence>
<dbReference type="Pfam" id="PF04658">
    <property type="entry name" value="TAFII55_N"/>
    <property type="match status" value="1"/>
</dbReference>
<dbReference type="OrthoDB" id="153872at2759"/>
<evidence type="ECO:0000256" key="1">
    <source>
        <dbReference type="ARBA" id="ARBA00004123"/>
    </source>
</evidence>
<keyword evidence="8" id="KW-0396">Initiation factor</keyword>
<dbReference type="RefSeq" id="XP_005539444.1">
    <property type="nucleotide sequence ID" value="XM_005539387.1"/>
</dbReference>
<evidence type="ECO:0000256" key="3">
    <source>
        <dbReference type="ARBA" id="ARBA00023015"/>
    </source>
</evidence>
<feature type="region of interest" description="Disordered" evidence="6">
    <location>
        <begin position="156"/>
        <end position="178"/>
    </location>
</feature>
<keyword evidence="8" id="KW-0648">Protein biosynthesis</keyword>
<keyword evidence="5" id="KW-0539">Nucleus</keyword>
<dbReference type="KEGG" id="cme:CYME_CMT479C"/>
<comment type="similarity">
    <text evidence="2">Belongs to the TAF7 family.</text>
</comment>
<evidence type="ECO:0000313" key="9">
    <source>
        <dbReference type="Proteomes" id="UP000007014"/>
    </source>
</evidence>
<dbReference type="EMBL" id="AP006502">
    <property type="protein sequence ID" value="BAM83408.1"/>
    <property type="molecule type" value="Genomic_DNA"/>
</dbReference>
<dbReference type="InterPro" id="IPR037817">
    <property type="entry name" value="TAF7"/>
</dbReference>
<keyword evidence="9" id="KW-1185">Reference proteome</keyword>
<dbReference type="GO" id="GO:0016251">
    <property type="term" value="F:RNA polymerase II general transcription initiation factor activity"/>
    <property type="evidence" value="ECO:0007669"/>
    <property type="project" value="TreeGrafter"/>
</dbReference>
<keyword evidence="3" id="KW-0805">Transcription regulation</keyword>
<evidence type="ECO:0000256" key="4">
    <source>
        <dbReference type="ARBA" id="ARBA00023163"/>
    </source>
</evidence>